<dbReference type="InterPro" id="IPR053140">
    <property type="entry name" value="GDSL_Rv0518-like"/>
</dbReference>
<feature type="region of interest" description="Disordered" evidence="1">
    <location>
        <begin position="315"/>
        <end position="338"/>
    </location>
</feature>
<dbReference type="InterPro" id="IPR036514">
    <property type="entry name" value="SGNH_hydro_sf"/>
</dbReference>
<accession>A0A7W8QQX9</accession>
<feature type="domain" description="SGNH hydrolase-type esterase" evidence="2">
    <location>
        <begin position="195"/>
        <end position="287"/>
    </location>
</feature>
<evidence type="ECO:0000313" key="4">
    <source>
        <dbReference type="Proteomes" id="UP000572635"/>
    </source>
</evidence>
<name>A0A7W8QQX9_9ACTN</name>
<reference evidence="3 4" key="1">
    <citation type="submission" date="2020-08" db="EMBL/GenBank/DDBJ databases">
        <title>Sequencing the genomes of 1000 actinobacteria strains.</title>
        <authorList>
            <person name="Klenk H.-P."/>
        </authorList>
    </citation>
    <scope>NUCLEOTIDE SEQUENCE [LARGE SCALE GENOMIC DNA]</scope>
    <source>
        <strain evidence="3 4">DSM 44551</strain>
    </source>
</reference>
<gene>
    <name evidence="3" type="ORF">HDA36_004070</name>
</gene>
<proteinExistence type="predicted"/>
<dbReference type="Proteomes" id="UP000572635">
    <property type="component" value="Unassembled WGS sequence"/>
</dbReference>
<evidence type="ECO:0000256" key="1">
    <source>
        <dbReference type="SAM" id="MobiDB-lite"/>
    </source>
</evidence>
<dbReference type="RefSeq" id="WP_184394221.1">
    <property type="nucleotide sequence ID" value="NZ_BAAAJD010000040.1"/>
</dbReference>
<comment type="caution">
    <text evidence="3">The sequence shown here is derived from an EMBL/GenBank/DDBJ whole genome shotgun (WGS) entry which is preliminary data.</text>
</comment>
<dbReference type="PANTHER" id="PTHR43784">
    <property type="entry name" value="GDSL-LIKE LIPASE/ACYLHYDROLASE, PUTATIVE (AFU_ORTHOLOGUE AFUA_2G00820)-RELATED"/>
    <property type="match status" value="1"/>
</dbReference>
<dbReference type="PANTHER" id="PTHR43784:SF2">
    <property type="entry name" value="GDSL-LIKE LIPASE_ACYLHYDROLASE, PUTATIVE (AFU_ORTHOLOGUE AFUA_2G00820)-RELATED"/>
    <property type="match status" value="1"/>
</dbReference>
<feature type="compositionally biased region" description="Low complexity" evidence="1">
    <location>
        <begin position="1"/>
        <end position="15"/>
    </location>
</feature>
<evidence type="ECO:0000313" key="3">
    <source>
        <dbReference type="EMBL" id="MBB5433986.1"/>
    </source>
</evidence>
<organism evidence="3 4">
    <name type="scientific">Nocardiopsis composta</name>
    <dbReference type="NCBI Taxonomy" id="157465"/>
    <lineage>
        <taxon>Bacteria</taxon>
        <taxon>Bacillati</taxon>
        <taxon>Actinomycetota</taxon>
        <taxon>Actinomycetes</taxon>
        <taxon>Streptosporangiales</taxon>
        <taxon>Nocardiopsidaceae</taxon>
        <taxon>Nocardiopsis</taxon>
    </lineage>
</organism>
<dbReference type="AlphaFoldDB" id="A0A7W8QQX9"/>
<dbReference type="Gene3D" id="3.40.50.1110">
    <property type="entry name" value="SGNH hydrolase"/>
    <property type="match status" value="1"/>
</dbReference>
<protein>
    <submittedName>
        <fullName evidence="3">Lysophospholipase L1-like esterase</fullName>
    </submittedName>
</protein>
<dbReference type="SUPFAM" id="SSF52266">
    <property type="entry name" value="SGNH hydrolase"/>
    <property type="match status" value="1"/>
</dbReference>
<keyword evidence="4" id="KW-1185">Reference proteome</keyword>
<sequence length="361" mass="37091">MTPSTASAQPAPSTADRAWTPGWITAPQPASAGFTPNWAEEGFDGHTLRQVVRTTAGGGAVRIRLSNAYGDRPLEVRGASVAPAAGGSAVHGGRARRAAFSGSGTVLVPVGGEAVSDPVPLPVAAFDRVAVTLHLGPETGPATFHAQGYAASHRAAGDRLGDTDGSAFTETTHSWYYLTGLDVHGPAPERGAVAAIGDSITDGFGSVPDTDTRYPDALAELLAERGEPRAVLNAGIGGNRLLNDSAWYGERSPARLERDVLRRPGVGALVVLQGITDIGFPDWAGEPTAVPAPPVDAGVLIAAHRAVADADAALADPGDPLRLRPPFDSGDRLHPNPDGFRALAATLADALKEAEAAPHRP</sequence>
<dbReference type="EMBL" id="JACHDB010000001">
    <property type="protein sequence ID" value="MBB5433986.1"/>
    <property type="molecule type" value="Genomic_DNA"/>
</dbReference>
<dbReference type="Pfam" id="PF13472">
    <property type="entry name" value="Lipase_GDSL_2"/>
    <property type="match status" value="1"/>
</dbReference>
<feature type="region of interest" description="Disordered" evidence="1">
    <location>
        <begin position="1"/>
        <end position="22"/>
    </location>
</feature>
<dbReference type="InterPro" id="IPR013830">
    <property type="entry name" value="SGNH_hydro"/>
</dbReference>
<evidence type="ECO:0000259" key="2">
    <source>
        <dbReference type="Pfam" id="PF13472"/>
    </source>
</evidence>